<protein>
    <submittedName>
        <fullName evidence="5">2-polyprenyl-6-methoxyphenol hydroxylase</fullName>
    </submittedName>
</protein>
<name>A0A1C6S5J6_9ACTN</name>
<dbReference type="NCBIfam" id="NF033145">
    <property type="entry name" value="rif_monoox"/>
    <property type="match status" value="1"/>
</dbReference>
<comment type="cofactor">
    <cofactor evidence="1">
        <name>FAD</name>
        <dbReference type="ChEBI" id="CHEBI:57692"/>
    </cofactor>
</comment>
<dbReference type="Gene3D" id="3.30.70.2450">
    <property type="match status" value="1"/>
</dbReference>
<dbReference type="EMBL" id="FMHW01000002">
    <property type="protein sequence ID" value="SCL24648.1"/>
    <property type="molecule type" value="Genomic_DNA"/>
</dbReference>
<dbReference type="SUPFAM" id="SSF51905">
    <property type="entry name" value="FAD/NAD(P)-binding domain"/>
    <property type="match status" value="1"/>
</dbReference>
<dbReference type="PRINTS" id="PR00420">
    <property type="entry name" value="RNGMNOXGNASE"/>
</dbReference>
<keyword evidence="3" id="KW-0274">FAD</keyword>
<evidence type="ECO:0000256" key="2">
    <source>
        <dbReference type="ARBA" id="ARBA00022630"/>
    </source>
</evidence>
<feature type="domain" description="FAD-binding" evidence="4">
    <location>
        <begin position="2"/>
        <end position="333"/>
    </location>
</feature>
<dbReference type="GO" id="GO:0016709">
    <property type="term" value="F:oxidoreductase activity, acting on paired donors, with incorporation or reduction of molecular oxygen, NAD(P)H as one donor, and incorporation of one atom of oxygen"/>
    <property type="evidence" value="ECO:0007669"/>
    <property type="project" value="UniProtKB-ARBA"/>
</dbReference>
<dbReference type="InterPro" id="IPR002938">
    <property type="entry name" value="FAD-bd"/>
</dbReference>
<dbReference type="RefSeq" id="WP_091641616.1">
    <property type="nucleotide sequence ID" value="NZ_FMHW01000002.1"/>
</dbReference>
<accession>A0A1C6S5J6</accession>
<dbReference type="Pfam" id="PF01494">
    <property type="entry name" value="FAD_binding_3"/>
    <property type="match status" value="1"/>
</dbReference>
<dbReference type="Gene3D" id="3.50.50.60">
    <property type="entry name" value="FAD/NAD(P)-binding domain"/>
    <property type="match status" value="1"/>
</dbReference>
<dbReference type="Pfam" id="PF21274">
    <property type="entry name" value="Rng_hyd_C"/>
    <property type="match status" value="1"/>
</dbReference>
<proteinExistence type="predicted"/>
<dbReference type="InterPro" id="IPR036188">
    <property type="entry name" value="FAD/NAD-bd_sf"/>
</dbReference>
<dbReference type="PANTHER" id="PTHR43004">
    <property type="entry name" value="TRK SYSTEM POTASSIUM UPTAKE PROTEIN"/>
    <property type="match status" value="1"/>
</dbReference>
<dbReference type="GO" id="GO:0071949">
    <property type="term" value="F:FAD binding"/>
    <property type="evidence" value="ECO:0007669"/>
    <property type="project" value="InterPro"/>
</dbReference>
<evidence type="ECO:0000313" key="6">
    <source>
        <dbReference type="Proteomes" id="UP000198959"/>
    </source>
</evidence>
<keyword evidence="6" id="KW-1185">Reference proteome</keyword>
<evidence type="ECO:0000313" key="5">
    <source>
        <dbReference type="EMBL" id="SCL24648.1"/>
    </source>
</evidence>
<evidence type="ECO:0000256" key="1">
    <source>
        <dbReference type="ARBA" id="ARBA00001974"/>
    </source>
</evidence>
<dbReference type="PANTHER" id="PTHR43004:SF19">
    <property type="entry name" value="BINDING MONOOXYGENASE, PUTATIVE (JCVI)-RELATED"/>
    <property type="match status" value="1"/>
</dbReference>
<keyword evidence="2" id="KW-0285">Flavoprotein</keyword>
<reference evidence="6" key="1">
    <citation type="submission" date="2016-06" db="EMBL/GenBank/DDBJ databases">
        <authorList>
            <person name="Varghese N."/>
            <person name="Submissions Spin"/>
        </authorList>
    </citation>
    <scope>NUCLEOTIDE SEQUENCE [LARGE SCALE GENOMIC DNA]</scope>
    <source>
        <strain evidence="6">DSM 43817</strain>
    </source>
</reference>
<sequence length="474" mass="51420">MTDVIVVGGGPTGLMLASELRLHGVHTLVLDRETAPTRVVRALGLHVRSIEVMDQRGLLGRFLAHGRQHPVGGFAGISKPPPGRLDTAHPYILGIPQPVTDRLLAERATELGAEIRRGCELVGLHQDDQGVTAELADGARLRARYLVGCDGGRSTVRKLLGVAFPGEPTTVETLLGEMAVTEDPDTVTAVTAEVRKTQLRFGVGPVGDGVYRVVVPAAGVAEDRTVPPTLDEFRQQLRVFAGTDFGVHSPRWLSRFGDAIRQAERYRVGRVLLAGDAAHVHPPVGGQGLNLGVQDAFNLGWKLAAEVDGWAPDGLLDSYHTERHPVAADVLDTTRAMMHLLSTEPGPRSVRRLLSNLMDFEDVNRYLIEKVTAIGVRYDVGEGHDLLGRRLRDVRLKRGRLYELTHSGRGLLLDRTGLLSVAGWADRIDHVVDGSEELDVPAVLLRPDGHVAWVGDDQADLLSQLPRWFGAAVG</sequence>
<dbReference type="Gene3D" id="3.40.30.120">
    <property type="match status" value="1"/>
</dbReference>
<gene>
    <name evidence="5" type="ORF">GA0074692_1809</name>
</gene>
<dbReference type="STRING" id="145854.GA0074692_1809"/>
<evidence type="ECO:0000259" key="4">
    <source>
        <dbReference type="Pfam" id="PF01494"/>
    </source>
</evidence>
<evidence type="ECO:0000256" key="3">
    <source>
        <dbReference type="ARBA" id="ARBA00022827"/>
    </source>
</evidence>
<organism evidence="5 6">
    <name type="scientific">Micromonospora pallida</name>
    <dbReference type="NCBI Taxonomy" id="145854"/>
    <lineage>
        <taxon>Bacteria</taxon>
        <taxon>Bacillati</taxon>
        <taxon>Actinomycetota</taxon>
        <taxon>Actinomycetes</taxon>
        <taxon>Micromonosporales</taxon>
        <taxon>Micromonosporaceae</taxon>
        <taxon>Micromonospora</taxon>
    </lineage>
</organism>
<dbReference type="AlphaFoldDB" id="A0A1C6S5J6"/>
<dbReference type="OrthoDB" id="3647401at2"/>
<dbReference type="Proteomes" id="UP000198959">
    <property type="component" value="Unassembled WGS sequence"/>
</dbReference>
<dbReference type="InterPro" id="IPR050641">
    <property type="entry name" value="RIFMO-like"/>
</dbReference>